<evidence type="ECO:0000313" key="3">
    <source>
        <dbReference type="Proteomes" id="UP000217790"/>
    </source>
</evidence>
<keyword evidence="3" id="KW-1185">Reference proteome</keyword>
<evidence type="ECO:0008006" key="4">
    <source>
        <dbReference type="Google" id="ProtNLM"/>
    </source>
</evidence>
<organism evidence="2 3">
    <name type="scientific">Armillaria gallica</name>
    <name type="common">Bulbous honey fungus</name>
    <name type="synonym">Armillaria bulbosa</name>
    <dbReference type="NCBI Taxonomy" id="47427"/>
    <lineage>
        <taxon>Eukaryota</taxon>
        <taxon>Fungi</taxon>
        <taxon>Dikarya</taxon>
        <taxon>Basidiomycota</taxon>
        <taxon>Agaricomycotina</taxon>
        <taxon>Agaricomycetes</taxon>
        <taxon>Agaricomycetidae</taxon>
        <taxon>Agaricales</taxon>
        <taxon>Marasmiineae</taxon>
        <taxon>Physalacriaceae</taxon>
        <taxon>Armillaria</taxon>
    </lineage>
</organism>
<accession>A0A2H3DQ65</accession>
<proteinExistence type="predicted"/>
<name>A0A2H3DQ65_ARMGA</name>
<dbReference type="OrthoDB" id="2997179at2759"/>
<dbReference type="OMA" id="CYKTSAK"/>
<dbReference type="Proteomes" id="UP000217790">
    <property type="component" value="Unassembled WGS sequence"/>
</dbReference>
<gene>
    <name evidence="2" type="ORF">ARMGADRAFT_1077705</name>
</gene>
<dbReference type="AlphaFoldDB" id="A0A2H3DQ65"/>
<dbReference type="EMBL" id="KZ293651">
    <property type="protein sequence ID" value="PBK96200.1"/>
    <property type="molecule type" value="Genomic_DNA"/>
</dbReference>
<protein>
    <recommendedName>
        <fullName evidence="4">F-box domain-containing protein</fullName>
    </recommendedName>
</protein>
<reference evidence="3" key="1">
    <citation type="journal article" date="2017" name="Nat. Ecol. Evol.">
        <title>Genome expansion and lineage-specific genetic innovations in the forest pathogenic fungi Armillaria.</title>
        <authorList>
            <person name="Sipos G."/>
            <person name="Prasanna A.N."/>
            <person name="Walter M.C."/>
            <person name="O'Connor E."/>
            <person name="Balint B."/>
            <person name="Krizsan K."/>
            <person name="Kiss B."/>
            <person name="Hess J."/>
            <person name="Varga T."/>
            <person name="Slot J."/>
            <person name="Riley R."/>
            <person name="Boka B."/>
            <person name="Rigling D."/>
            <person name="Barry K."/>
            <person name="Lee J."/>
            <person name="Mihaltcheva S."/>
            <person name="LaButti K."/>
            <person name="Lipzen A."/>
            <person name="Waldron R."/>
            <person name="Moloney N.M."/>
            <person name="Sperisen C."/>
            <person name="Kredics L."/>
            <person name="Vagvoelgyi C."/>
            <person name="Patrignani A."/>
            <person name="Fitzpatrick D."/>
            <person name="Nagy I."/>
            <person name="Doyle S."/>
            <person name="Anderson J.B."/>
            <person name="Grigoriev I.V."/>
            <person name="Gueldener U."/>
            <person name="Muensterkoetter M."/>
            <person name="Nagy L.G."/>
        </authorList>
    </citation>
    <scope>NUCLEOTIDE SEQUENCE [LARGE SCALE GENOMIC DNA]</scope>
    <source>
        <strain evidence="3">Ar21-2</strain>
    </source>
</reference>
<feature type="region of interest" description="Disordered" evidence="1">
    <location>
        <begin position="1"/>
        <end position="21"/>
    </location>
</feature>
<sequence length="306" mass="34700">MFSDAKEKVPPTGSSGKNGRQVKKRLKGALAAFVDMPLDIMLCVHGYPLDLLHLTHLLKAFQHVLTSKFSVSAWKSVKRNIGGLPEPFHGLSEPAWANLVFILICHFCYKTSAKMPELLFRGCICTACMPLHMLSIVDLQRVPESVRTDDGTLLVATRIPISLLSRALEIVVLKNLVWYKTMKRYARLGSPVIPNMSATRSYNQDQVLWQICDQWRASECSSWLSRMQVVKDMKVQKLKRNRLQAIQLKLACLGYGAELAMMPSVDIIAKHSLVNQTQPLTDRIWTNIQEELVKYVEKVKVNRLAR</sequence>
<dbReference type="STRING" id="47427.A0A2H3DQ65"/>
<evidence type="ECO:0000313" key="2">
    <source>
        <dbReference type="EMBL" id="PBK96200.1"/>
    </source>
</evidence>
<dbReference type="InParanoid" id="A0A2H3DQ65"/>
<evidence type="ECO:0000256" key="1">
    <source>
        <dbReference type="SAM" id="MobiDB-lite"/>
    </source>
</evidence>